<gene>
    <name evidence="3" type="ORF">DR999_PMT14953</name>
</gene>
<dbReference type="OrthoDB" id="9045030at2759"/>
<comment type="caution">
    <text evidence="3">The sequence shown here is derived from an EMBL/GenBank/DDBJ whole genome shotgun (WGS) entry which is preliminary data.</text>
</comment>
<dbReference type="InterPro" id="IPR038359">
    <property type="entry name" value="Connexin_N_sf"/>
</dbReference>
<keyword evidence="1" id="KW-0472">Membrane</keyword>
<name>A0A4D9E6Y3_9SAUR</name>
<feature type="transmembrane region" description="Helical" evidence="1">
    <location>
        <begin position="82"/>
        <end position="101"/>
    </location>
</feature>
<sequence length="250" mass="28808">MAAAAVAGIIPVLHSLAGDETSYYIGRKLWFGFLGLYTVVIYVERLPWISLNSDFRCHGNISVPCMGECFEQHFNKPIIGTWYLSCFLFLCVFLLMEFFVFQLRHKQIKVKAGQEKEVEVSSMVGVQEESQSQKSVRIIDFHIQKSLLILYLFNFLLQLVIQSVFLSILLNDHLPRVNRASILCSTKLCPGPYNCLVMGSMEKRMSIYTLATLAMLIIIFCSAFFIYSIHHYLLKGLEQLRARDLWLWEV</sequence>
<evidence type="ECO:0000313" key="4">
    <source>
        <dbReference type="Proteomes" id="UP000297703"/>
    </source>
</evidence>
<keyword evidence="4" id="KW-1185">Reference proteome</keyword>
<evidence type="ECO:0000256" key="1">
    <source>
        <dbReference type="SAM" id="Phobius"/>
    </source>
</evidence>
<dbReference type="Pfam" id="PF00029">
    <property type="entry name" value="Connexin"/>
    <property type="match status" value="1"/>
</dbReference>
<evidence type="ECO:0000259" key="2">
    <source>
        <dbReference type="Pfam" id="PF00029"/>
    </source>
</evidence>
<keyword evidence="1" id="KW-0812">Transmembrane</keyword>
<evidence type="ECO:0000313" key="3">
    <source>
        <dbReference type="EMBL" id="TFK02704.1"/>
    </source>
</evidence>
<proteinExistence type="predicted"/>
<keyword evidence="1" id="KW-1133">Transmembrane helix</keyword>
<dbReference type="Gene3D" id="1.20.1440.80">
    <property type="entry name" value="Gap junction channel protein cysteine-rich domain"/>
    <property type="match status" value="1"/>
</dbReference>
<dbReference type="Proteomes" id="UP000297703">
    <property type="component" value="Unassembled WGS sequence"/>
</dbReference>
<protein>
    <submittedName>
        <fullName evidence="3">Protein FAM161A</fullName>
    </submittedName>
</protein>
<dbReference type="AlphaFoldDB" id="A0A4D9E6Y3"/>
<dbReference type="STRING" id="55544.A0A4D9E6Y3"/>
<feature type="transmembrane region" description="Helical" evidence="1">
    <location>
        <begin position="147"/>
        <end position="170"/>
    </location>
</feature>
<organism evidence="3 4">
    <name type="scientific">Platysternon megacephalum</name>
    <name type="common">big-headed turtle</name>
    <dbReference type="NCBI Taxonomy" id="55544"/>
    <lineage>
        <taxon>Eukaryota</taxon>
        <taxon>Metazoa</taxon>
        <taxon>Chordata</taxon>
        <taxon>Craniata</taxon>
        <taxon>Vertebrata</taxon>
        <taxon>Euteleostomi</taxon>
        <taxon>Archelosauria</taxon>
        <taxon>Testudinata</taxon>
        <taxon>Testudines</taxon>
        <taxon>Cryptodira</taxon>
        <taxon>Durocryptodira</taxon>
        <taxon>Testudinoidea</taxon>
        <taxon>Platysternidae</taxon>
        <taxon>Platysternon</taxon>
    </lineage>
</organism>
<reference evidence="3 4" key="1">
    <citation type="submission" date="2019-04" db="EMBL/GenBank/DDBJ databases">
        <title>Draft genome of the big-headed turtle Platysternon megacephalum.</title>
        <authorList>
            <person name="Gong S."/>
        </authorList>
    </citation>
    <scope>NUCLEOTIDE SEQUENCE [LARGE SCALE GENOMIC DNA]</scope>
    <source>
        <strain evidence="3">DO16091913</strain>
        <tissue evidence="3">Muscle</tissue>
    </source>
</reference>
<accession>A0A4D9E6Y3</accession>
<feature type="domain" description="Connexin N-terminal" evidence="2">
    <location>
        <begin position="20"/>
        <end position="227"/>
    </location>
</feature>
<dbReference type="InterPro" id="IPR013092">
    <property type="entry name" value="Connexin_N"/>
</dbReference>
<reference evidence="3 4" key="2">
    <citation type="submission" date="2019-04" db="EMBL/GenBank/DDBJ databases">
        <title>The genome sequence of big-headed turtle.</title>
        <authorList>
            <person name="Gong S."/>
        </authorList>
    </citation>
    <scope>NUCLEOTIDE SEQUENCE [LARGE SCALE GENOMIC DNA]</scope>
    <source>
        <strain evidence="3">DO16091913</strain>
        <tissue evidence="3">Muscle</tissue>
    </source>
</reference>
<feature type="transmembrane region" description="Helical" evidence="1">
    <location>
        <begin position="207"/>
        <end position="227"/>
    </location>
</feature>
<dbReference type="EMBL" id="QXTE01000178">
    <property type="protein sequence ID" value="TFK02704.1"/>
    <property type="molecule type" value="Genomic_DNA"/>
</dbReference>